<dbReference type="Proteomes" id="UP000192276">
    <property type="component" value="Unassembled WGS sequence"/>
</dbReference>
<evidence type="ECO:0000313" key="2">
    <source>
        <dbReference type="Proteomes" id="UP000192276"/>
    </source>
</evidence>
<proteinExistence type="predicted"/>
<dbReference type="EMBL" id="LWBP01000207">
    <property type="protein sequence ID" value="OQP54440.1"/>
    <property type="molecule type" value="Genomic_DNA"/>
</dbReference>
<name>A0A1V9F7Q0_9BACT</name>
<comment type="caution">
    <text evidence="1">The sequence shown here is derived from an EMBL/GenBank/DDBJ whole genome shotgun (WGS) entry which is preliminary data.</text>
</comment>
<sequence length="73" mass="8875">MSYDENASTRYILHCLNELPTGTGYRKRRRYCGSDFLFHIEIYFSQLFKEPWRMIKWQALHIHRARAPTVKII</sequence>
<organism evidence="1 2">
    <name type="scientific">Niastella populi</name>
    <dbReference type="NCBI Taxonomy" id="550983"/>
    <lineage>
        <taxon>Bacteria</taxon>
        <taxon>Pseudomonadati</taxon>
        <taxon>Bacteroidota</taxon>
        <taxon>Chitinophagia</taxon>
        <taxon>Chitinophagales</taxon>
        <taxon>Chitinophagaceae</taxon>
        <taxon>Niastella</taxon>
    </lineage>
</organism>
<keyword evidence="2" id="KW-1185">Reference proteome</keyword>
<evidence type="ECO:0000313" key="1">
    <source>
        <dbReference type="EMBL" id="OQP54440.1"/>
    </source>
</evidence>
<gene>
    <name evidence="1" type="ORF">A4R26_27580</name>
</gene>
<dbReference type="AlphaFoldDB" id="A0A1V9F7Q0"/>
<protein>
    <submittedName>
        <fullName evidence="1">Uncharacterized protein</fullName>
    </submittedName>
</protein>
<reference evidence="2" key="1">
    <citation type="submission" date="2016-04" db="EMBL/GenBank/DDBJ databases">
        <authorList>
            <person name="Chen L."/>
            <person name="Zhuang W."/>
            <person name="Wang G."/>
        </authorList>
    </citation>
    <scope>NUCLEOTIDE SEQUENCE [LARGE SCALE GENOMIC DNA]</scope>
    <source>
        <strain evidence="2">208</strain>
    </source>
</reference>
<accession>A0A1V9F7Q0</accession>